<organism evidence="9 10">
    <name type="scientific">Desulfobacter hydrogenophilus</name>
    <dbReference type="NCBI Taxonomy" id="2291"/>
    <lineage>
        <taxon>Bacteria</taxon>
        <taxon>Pseudomonadati</taxon>
        <taxon>Thermodesulfobacteriota</taxon>
        <taxon>Desulfobacteria</taxon>
        <taxon>Desulfobacterales</taxon>
        <taxon>Desulfobacteraceae</taxon>
        <taxon>Desulfobacter</taxon>
    </lineage>
</organism>
<keyword evidence="3 6" id="KW-0067">ATP-binding</keyword>
<dbReference type="OrthoDB" id="9807064at2"/>
<dbReference type="GO" id="GO:0006355">
    <property type="term" value="P:regulation of DNA-templated transcription"/>
    <property type="evidence" value="ECO:0007669"/>
    <property type="project" value="UniProtKB-UniRule"/>
</dbReference>
<dbReference type="EMBL" id="CP036313">
    <property type="protein sequence ID" value="QBH12040.1"/>
    <property type="molecule type" value="Genomic_DNA"/>
</dbReference>
<dbReference type="InterPro" id="IPR036388">
    <property type="entry name" value="WH-like_DNA-bd_sf"/>
</dbReference>
<dbReference type="Gene3D" id="1.10.10.10">
    <property type="entry name" value="Winged helix-like DNA-binding domain superfamily/Winged helix DNA-binding domain"/>
    <property type="match status" value="1"/>
</dbReference>
<comment type="similarity">
    <text evidence="6">Belongs to the biotin--protein ligase family.</text>
</comment>
<keyword evidence="6" id="KW-0805">Transcription regulation</keyword>
<dbReference type="InterPro" id="IPR004408">
    <property type="entry name" value="Biotin_CoA_COase_ligase"/>
</dbReference>
<feature type="binding site" evidence="6">
    <location>
        <position position="117"/>
    </location>
    <ligand>
        <name>biotin</name>
        <dbReference type="ChEBI" id="CHEBI:57586"/>
    </ligand>
</feature>
<reference evidence="9 10" key="1">
    <citation type="submission" date="2018-06" db="EMBL/GenBank/DDBJ databases">
        <title>Complete Genome Sequence of Desulfobacter hydrogenophilus (DSM3380).</title>
        <authorList>
            <person name="Marietou A."/>
            <person name="Schreiber L."/>
            <person name="Marshall I."/>
            <person name="Jorgensen B."/>
        </authorList>
    </citation>
    <scope>NUCLEOTIDE SEQUENCE [LARGE SCALE GENOMIC DNA]</scope>
    <source>
        <strain evidence="9 10">DSM 3380</strain>
    </source>
</reference>
<dbReference type="Pfam" id="PF02237">
    <property type="entry name" value="BPL_C"/>
    <property type="match status" value="1"/>
</dbReference>
<dbReference type="SUPFAM" id="SSF55681">
    <property type="entry name" value="Class II aaRS and biotin synthetases"/>
    <property type="match status" value="1"/>
</dbReference>
<dbReference type="EMBL" id="QLNI01000012">
    <property type="protein sequence ID" value="RAM02600.1"/>
    <property type="molecule type" value="Genomic_DNA"/>
</dbReference>
<evidence type="ECO:0000313" key="10">
    <source>
        <dbReference type="Proteomes" id="UP000248798"/>
    </source>
</evidence>
<dbReference type="InterPro" id="IPR003142">
    <property type="entry name" value="BPL_C"/>
</dbReference>
<evidence type="ECO:0000256" key="1">
    <source>
        <dbReference type="ARBA" id="ARBA00022598"/>
    </source>
</evidence>
<dbReference type="GO" id="GO:0005737">
    <property type="term" value="C:cytoplasm"/>
    <property type="evidence" value="ECO:0007669"/>
    <property type="project" value="TreeGrafter"/>
</dbReference>
<dbReference type="GO" id="GO:0003677">
    <property type="term" value="F:DNA binding"/>
    <property type="evidence" value="ECO:0007669"/>
    <property type="project" value="UniProtKB-UniRule"/>
</dbReference>
<dbReference type="InterPro" id="IPR011991">
    <property type="entry name" value="ArsR-like_HTH"/>
</dbReference>
<dbReference type="InterPro" id="IPR004143">
    <property type="entry name" value="BPL_LPL_catalytic"/>
</dbReference>
<comment type="catalytic activity">
    <reaction evidence="5 6">
        <text>biotin + L-lysyl-[protein] + ATP = N(6)-biotinyl-L-lysyl-[protein] + AMP + diphosphate + H(+)</text>
        <dbReference type="Rhea" id="RHEA:11756"/>
        <dbReference type="Rhea" id="RHEA-COMP:9752"/>
        <dbReference type="Rhea" id="RHEA-COMP:10505"/>
        <dbReference type="ChEBI" id="CHEBI:15378"/>
        <dbReference type="ChEBI" id="CHEBI:29969"/>
        <dbReference type="ChEBI" id="CHEBI:30616"/>
        <dbReference type="ChEBI" id="CHEBI:33019"/>
        <dbReference type="ChEBI" id="CHEBI:57586"/>
        <dbReference type="ChEBI" id="CHEBI:83144"/>
        <dbReference type="ChEBI" id="CHEBI:456215"/>
        <dbReference type="EC" id="6.3.4.15"/>
    </reaction>
</comment>
<protein>
    <recommendedName>
        <fullName evidence="6">Bifunctional ligase/repressor BirA</fullName>
    </recommendedName>
    <alternativeName>
        <fullName evidence="6">Biotin--[acetyl-CoA-carboxylase] ligase</fullName>
        <ecNumber evidence="6">6.3.4.15</ecNumber>
    </alternativeName>
    <alternativeName>
        <fullName evidence="6">Biotin--protein ligase</fullName>
    </alternativeName>
    <alternativeName>
        <fullName evidence="6">Biotin-[acetyl-CoA carboxylase] synthetase</fullName>
    </alternativeName>
</protein>
<comment type="function">
    <text evidence="6">Acts both as a biotin--[acetyl-CoA-carboxylase] ligase and a repressor.</text>
</comment>
<evidence type="ECO:0000256" key="2">
    <source>
        <dbReference type="ARBA" id="ARBA00022741"/>
    </source>
</evidence>
<evidence type="ECO:0000313" key="9">
    <source>
        <dbReference type="EMBL" id="RAM02600.1"/>
    </source>
</evidence>
<accession>A0A328FFI8</accession>
<dbReference type="InterPro" id="IPR030855">
    <property type="entry name" value="Bifunct_BirA"/>
</dbReference>
<dbReference type="InterPro" id="IPR008988">
    <property type="entry name" value="Transcriptional_repressor_C"/>
</dbReference>
<evidence type="ECO:0000256" key="5">
    <source>
        <dbReference type="ARBA" id="ARBA00047846"/>
    </source>
</evidence>
<dbReference type="PANTHER" id="PTHR12835">
    <property type="entry name" value="BIOTIN PROTEIN LIGASE"/>
    <property type="match status" value="1"/>
</dbReference>
<keyword evidence="2 6" id="KW-0547">Nucleotide-binding</keyword>
<dbReference type="GO" id="GO:0005524">
    <property type="term" value="F:ATP binding"/>
    <property type="evidence" value="ECO:0007669"/>
    <property type="project" value="UniProtKB-UniRule"/>
</dbReference>
<dbReference type="Gene3D" id="3.30.930.10">
    <property type="entry name" value="Bira Bifunctional Protein, Domain 2"/>
    <property type="match status" value="1"/>
</dbReference>
<dbReference type="Proteomes" id="UP000248798">
    <property type="component" value="Unassembled WGS sequence"/>
</dbReference>
<feature type="DNA-binding region" description="H-T-H motif" evidence="6">
    <location>
        <begin position="28"/>
        <end position="47"/>
    </location>
</feature>
<dbReference type="CDD" id="cd00090">
    <property type="entry name" value="HTH_ARSR"/>
    <property type="match status" value="1"/>
</dbReference>
<evidence type="ECO:0000256" key="6">
    <source>
        <dbReference type="HAMAP-Rule" id="MF_00978"/>
    </source>
</evidence>
<dbReference type="HAMAP" id="MF_00978">
    <property type="entry name" value="Bifunct_BirA"/>
    <property type="match status" value="1"/>
</dbReference>
<comment type="caution">
    <text evidence="6">Lacks conserved residue(s) required for the propagation of feature annotation.</text>
</comment>
<dbReference type="AlphaFoldDB" id="A0A328FFI8"/>
<dbReference type="Proteomes" id="UP000293902">
    <property type="component" value="Chromosome"/>
</dbReference>
<keyword evidence="6" id="KW-0238">DNA-binding</keyword>
<name>A0A328FFI8_9BACT</name>
<dbReference type="Gene3D" id="2.30.30.100">
    <property type="match status" value="1"/>
</dbReference>
<dbReference type="SUPFAM" id="SSF46785">
    <property type="entry name" value="Winged helix' DNA-binding domain"/>
    <property type="match status" value="1"/>
</dbReference>
<keyword evidence="6" id="KW-0804">Transcription</keyword>
<keyword evidence="6" id="KW-0678">Repressor</keyword>
<keyword evidence="1 6" id="KW-0436">Ligase</keyword>
<feature type="binding site" evidence="6">
    <location>
        <begin position="121"/>
        <end position="123"/>
    </location>
    <ligand>
        <name>biotin</name>
        <dbReference type="ChEBI" id="CHEBI:57586"/>
    </ligand>
</feature>
<dbReference type="EC" id="6.3.4.15" evidence="6"/>
<dbReference type="InterPro" id="IPR036390">
    <property type="entry name" value="WH_DNA-bd_sf"/>
</dbReference>
<evidence type="ECO:0000313" key="11">
    <source>
        <dbReference type="Proteomes" id="UP000293902"/>
    </source>
</evidence>
<evidence type="ECO:0000259" key="7">
    <source>
        <dbReference type="PROSITE" id="PS51733"/>
    </source>
</evidence>
<dbReference type="Pfam" id="PF08279">
    <property type="entry name" value="HTH_11"/>
    <property type="match status" value="1"/>
</dbReference>
<evidence type="ECO:0000256" key="4">
    <source>
        <dbReference type="ARBA" id="ARBA00023267"/>
    </source>
</evidence>
<sequence>MKVNQVLPDKRQMILKILYQSDGEPVSGVKISQAAGISRVAVWKHIKALKQAGVNIEALPTGYKLQDADNLLYPFCFPTHLRDRIFHFPELDSTMDQARKMARQGVPHVSCVIAEVQTASRGRLNRPWDSDRGGLWFTLILKPDLPPPLAWTMNFAASACMSEVLSDLFDLDVRVKWPNDLLLKGRKLSGMLAEIETRADMVNFLFLGIGLNVNNAPESDQYQAISLKTALGRSVSKKQILVRFLDLLESRITAVDPARIIRRWKDRTATIGTQVRVQTHDQIYEGKALDVDDTGALIVKGQDGITRKIIYGDCFHA</sequence>
<dbReference type="SUPFAM" id="SSF50037">
    <property type="entry name" value="C-terminal domain of transcriptional repressors"/>
    <property type="match status" value="1"/>
</dbReference>
<evidence type="ECO:0000313" key="8">
    <source>
        <dbReference type="EMBL" id="QBH12040.1"/>
    </source>
</evidence>
<gene>
    <name evidence="6" type="primary">birA</name>
    <name evidence="9" type="ORF">DO021_07080</name>
    <name evidence="8" type="ORF">EYB58_03345</name>
</gene>
<dbReference type="Pfam" id="PF03099">
    <property type="entry name" value="BPL_LplA_LipB"/>
    <property type="match status" value="1"/>
</dbReference>
<feature type="binding site" evidence="6">
    <location>
        <position position="187"/>
    </location>
    <ligand>
        <name>biotin</name>
        <dbReference type="ChEBI" id="CHEBI:57586"/>
    </ligand>
</feature>
<dbReference type="InterPro" id="IPR013196">
    <property type="entry name" value="HTH_11"/>
</dbReference>
<keyword evidence="4 6" id="KW-0092">Biotin</keyword>
<dbReference type="PANTHER" id="PTHR12835:SF5">
    <property type="entry name" value="BIOTIN--PROTEIN LIGASE"/>
    <property type="match status" value="1"/>
</dbReference>
<evidence type="ECO:0000256" key="3">
    <source>
        <dbReference type="ARBA" id="ARBA00022840"/>
    </source>
</evidence>
<dbReference type="CDD" id="cd16442">
    <property type="entry name" value="BPL"/>
    <property type="match status" value="1"/>
</dbReference>
<dbReference type="InterPro" id="IPR045864">
    <property type="entry name" value="aa-tRNA-synth_II/BPL/LPL"/>
</dbReference>
<proteinExistence type="inferred from homology"/>
<dbReference type="NCBIfam" id="TIGR00121">
    <property type="entry name" value="birA_ligase"/>
    <property type="match status" value="1"/>
</dbReference>
<dbReference type="GO" id="GO:0004077">
    <property type="term" value="F:biotin--[biotin carboxyl-carrier protein] ligase activity"/>
    <property type="evidence" value="ECO:0007669"/>
    <property type="project" value="UniProtKB-UniRule"/>
</dbReference>
<feature type="domain" description="BPL/LPL catalytic" evidence="7">
    <location>
        <begin position="80"/>
        <end position="256"/>
    </location>
</feature>
<reference evidence="8 11" key="2">
    <citation type="submission" date="2019-02" db="EMBL/GenBank/DDBJ databases">
        <title>Complete genome sequence of Desulfobacter hydrogenophilus AcRS1.</title>
        <authorList>
            <person name="Marietou A."/>
            <person name="Lund M.B."/>
            <person name="Marshall I.P.G."/>
            <person name="Schreiber L."/>
            <person name="Jorgensen B."/>
        </authorList>
    </citation>
    <scope>NUCLEOTIDE SEQUENCE [LARGE SCALE GENOMIC DNA]</scope>
    <source>
        <strain evidence="8 11">AcRS1</strain>
    </source>
</reference>
<keyword evidence="11" id="KW-1185">Reference proteome</keyword>
<dbReference type="PROSITE" id="PS51733">
    <property type="entry name" value="BPL_LPL_CATALYTIC"/>
    <property type="match status" value="1"/>
</dbReference>